<keyword evidence="2" id="KW-0540">Nuclease</keyword>
<evidence type="ECO:0000313" key="3">
    <source>
        <dbReference type="Proteomes" id="UP000294644"/>
    </source>
</evidence>
<dbReference type="Pfam" id="PF04471">
    <property type="entry name" value="Mrr_cat"/>
    <property type="match status" value="1"/>
</dbReference>
<accession>A0A4R5CY95</accession>
<dbReference type="InterPro" id="IPR007560">
    <property type="entry name" value="Restrct_endonuc_IV_Mrr"/>
</dbReference>
<protein>
    <submittedName>
        <fullName evidence="2">Restriction endonuclease</fullName>
    </submittedName>
</protein>
<comment type="caution">
    <text evidence="2">The sequence shown here is derived from an EMBL/GenBank/DDBJ whole genome shotgun (WGS) entry which is preliminary data.</text>
</comment>
<reference evidence="2 3" key="1">
    <citation type="submission" date="2019-03" db="EMBL/GenBank/DDBJ databases">
        <title>Flavobacterium LB-D12 sp. nov., isolated from arctic soil.</title>
        <authorList>
            <person name="Chaudhary D.K."/>
        </authorList>
    </citation>
    <scope>NUCLEOTIDE SEQUENCE [LARGE SCALE GENOMIC DNA]</scope>
    <source>
        <strain evidence="2 3">LB-D12</strain>
    </source>
</reference>
<sequence>MGNLKYKRSIYMPINFTEIPIDNKDGGLSDTFELFARDFLEILGYTIVEDPGRGPDGGKDLIVSETLNGLEGPYEEIKWLVSCKHYANSGSSVSNNVEIDITDRIKSFGCDGFIGFYSTIASQALLNKLNDLKIKFLVFDQKKIEGHIVGNEKMNLIFARYFPQSFKSWKELHNAYEPTILFDYYIQKELLGSIFTFIFKSSFYLMKLIQNSESVEILFQNEDIRIEKVEGLYSILMDDYLINNYKNRQDQLVKINFKKILYDNYNIELDSEFIGISYILGNGSNLMLVFKQSIIVDEMRYIELKRDFEKMKSIL</sequence>
<proteinExistence type="predicted"/>
<keyword evidence="2" id="KW-0378">Hydrolase</keyword>
<dbReference type="GO" id="GO:0004519">
    <property type="term" value="F:endonuclease activity"/>
    <property type="evidence" value="ECO:0007669"/>
    <property type="project" value="UniProtKB-KW"/>
</dbReference>
<evidence type="ECO:0000313" key="2">
    <source>
        <dbReference type="EMBL" id="TDE05842.1"/>
    </source>
</evidence>
<evidence type="ECO:0000259" key="1">
    <source>
        <dbReference type="Pfam" id="PF04471"/>
    </source>
</evidence>
<keyword evidence="2" id="KW-0255">Endonuclease</keyword>
<feature type="domain" description="Restriction endonuclease type IV Mrr" evidence="1">
    <location>
        <begin position="30"/>
        <end position="89"/>
    </location>
</feature>
<dbReference type="GO" id="GO:0003677">
    <property type="term" value="F:DNA binding"/>
    <property type="evidence" value="ECO:0007669"/>
    <property type="project" value="InterPro"/>
</dbReference>
<dbReference type="Proteomes" id="UP000294644">
    <property type="component" value="Unassembled WGS sequence"/>
</dbReference>
<gene>
    <name evidence="2" type="ORF">E0F91_04460</name>
</gene>
<keyword evidence="3" id="KW-1185">Reference proteome</keyword>
<dbReference type="GO" id="GO:0009307">
    <property type="term" value="P:DNA restriction-modification system"/>
    <property type="evidence" value="ECO:0007669"/>
    <property type="project" value="InterPro"/>
</dbReference>
<dbReference type="RefSeq" id="WP_132065150.1">
    <property type="nucleotide sequence ID" value="NZ_SMFN01000004.1"/>
</dbReference>
<dbReference type="EMBL" id="SMFN01000004">
    <property type="protein sequence ID" value="TDE05842.1"/>
    <property type="molecule type" value="Genomic_DNA"/>
</dbReference>
<dbReference type="OrthoDB" id="2960996at2"/>
<organism evidence="2 3">
    <name type="scientific">Flavobacterium sandaracinum</name>
    <dbReference type="NCBI Taxonomy" id="2541733"/>
    <lineage>
        <taxon>Bacteria</taxon>
        <taxon>Pseudomonadati</taxon>
        <taxon>Bacteroidota</taxon>
        <taxon>Flavobacteriia</taxon>
        <taxon>Flavobacteriales</taxon>
        <taxon>Flavobacteriaceae</taxon>
        <taxon>Flavobacterium</taxon>
    </lineage>
</organism>
<dbReference type="AlphaFoldDB" id="A0A4R5CY95"/>
<name>A0A4R5CY95_9FLAO</name>